<proteinExistence type="predicted"/>
<gene>
    <name evidence="1" type="ORF">BAUCODRAFT_314499</name>
</gene>
<dbReference type="HOGENOM" id="CLU_2941351_0_0_1"/>
<dbReference type="EMBL" id="KB445564">
    <property type="protein sequence ID" value="EMC91105.1"/>
    <property type="molecule type" value="Genomic_DNA"/>
</dbReference>
<protein>
    <submittedName>
        <fullName evidence="1">Uncharacterized protein</fullName>
    </submittedName>
</protein>
<dbReference type="GeneID" id="19111477"/>
<dbReference type="AlphaFoldDB" id="M2MXW4"/>
<accession>M2MXW4</accession>
<dbReference type="Proteomes" id="UP000011761">
    <property type="component" value="Unassembled WGS sequence"/>
</dbReference>
<keyword evidence="2" id="KW-1185">Reference proteome</keyword>
<dbReference type="KEGG" id="bcom:BAUCODRAFT_314499"/>
<organism evidence="1 2">
    <name type="scientific">Baudoinia panamericana (strain UAMH 10762)</name>
    <name type="common">Angels' share fungus</name>
    <name type="synonym">Baudoinia compniacensis (strain UAMH 10762)</name>
    <dbReference type="NCBI Taxonomy" id="717646"/>
    <lineage>
        <taxon>Eukaryota</taxon>
        <taxon>Fungi</taxon>
        <taxon>Dikarya</taxon>
        <taxon>Ascomycota</taxon>
        <taxon>Pezizomycotina</taxon>
        <taxon>Dothideomycetes</taxon>
        <taxon>Dothideomycetidae</taxon>
        <taxon>Mycosphaerellales</taxon>
        <taxon>Teratosphaeriaceae</taxon>
        <taxon>Baudoinia</taxon>
    </lineage>
</organism>
<name>M2MXW4_BAUPA</name>
<dbReference type="RefSeq" id="XP_007681578.1">
    <property type="nucleotide sequence ID" value="XM_007683388.1"/>
</dbReference>
<sequence>MQVRTMTMFQACRAAVPPPHGAVRPNSRKKFEAAVHQRKHLLVHLFTSCRPHHSTSMKIR</sequence>
<reference evidence="1 2" key="1">
    <citation type="journal article" date="2012" name="PLoS Pathog.">
        <title>Diverse lifestyles and strategies of plant pathogenesis encoded in the genomes of eighteen Dothideomycetes fungi.</title>
        <authorList>
            <person name="Ohm R.A."/>
            <person name="Feau N."/>
            <person name="Henrissat B."/>
            <person name="Schoch C.L."/>
            <person name="Horwitz B.A."/>
            <person name="Barry K.W."/>
            <person name="Condon B.J."/>
            <person name="Copeland A.C."/>
            <person name="Dhillon B."/>
            <person name="Glaser F."/>
            <person name="Hesse C.N."/>
            <person name="Kosti I."/>
            <person name="LaButti K."/>
            <person name="Lindquist E.A."/>
            <person name="Lucas S."/>
            <person name="Salamov A.A."/>
            <person name="Bradshaw R.E."/>
            <person name="Ciuffetti L."/>
            <person name="Hamelin R.C."/>
            <person name="Kema G.H.J."/>
            <person name="Lawrence C."/>
            <person name="Scott J.A."/>
            <person name="Spatafora J.W."/>
            <person name="Turgeon B.G."/>
            <person name="de Wit P.J.G.M."/>
            <person name="Zhong S."/>
            <person name="Goodwin S.B."/>
            <person name="Grigoriev I.V."/>
        </authorList>
    </citation>
    <scope>NUCLEOTIDE SEQUENCE [LARGE SCALE GENOMIC DNA]</scope>
    <source>
        <strain evidence="1 2">UAMH 10762</strain>
    </source>
</reference>
<evidence type="ECO:0000313" key="2">
    <source>
        <dbReference type="Proteomes" id="UP000011761"/>
    </source>
</evidence>
<evidence type="ECO:0000313" key="1">
    <source>
        <dbReference type="EMBL" id="EMC91105.1"/>
    </source>
</evidence>